<dbReference type="EMBL" id="CP002738">
    <property type="protein sequence ID" value="AEF99327.1"/>
    <property type="molecule type" value="Genomic_DNA"/>
</dbReference>
<proteinExistence type="predicted"/>
<sequence>MKLSKSWKTAILLTGLAFAPMVSAVTPAEETERKCIKPKFRDFSPAPKSEVAPESEISFHINRYADPLHIGASAKKIPMQVEITDKQTFYYVSAKLPAELRDGFARIHIEAKSTEGDCIGTDGWLLKISDKTAAAAANAPKAEATENIPAPASEDTE</sequence>
<evidence type="ECO:0000256" key="2">
    <source>
        <dbReference type="SAM" id="SignalP"/>
    </source>
</evidence>
<evidence type="ECO:0000313" key="3">
    <source>
        <dbReference type="EMBL" id="AEF99327.1"/>
    </source>
</evidence>
<dbReference type="Proteomes" id="UP000008888">
    <property type="component" value="Chromosome"/>
</dbReference>
<feature type="chain" id="PRO_5003396600" evidence="2">
    <location>
        <begin position="25"/>
        <end position="157"/>
    </location>
</feature>
<evidence type="ECO:0000313" key="4">
    <source>
        <dbReference type="Proteomes" id="UP000008888"/>
    </source>
</evidence>
<gene>
    <name evidence="3" type="ordered locus">Metme_0889</name>
</gene>
<name>G0A6M6_METMM</name>
<dbReference type="RefSeq" id="WP_013817594.1">
    <property type="nucleotide sequence ID" value="NC_015572.1"/>
</dbReference>
<feature type="compositionally biased region" description="Low complexity" evidence="1">
    <location>
        <begin position="138"/>
        <end position="147"/>
    </location>
</feature>
<organism evidence="3 4">
    <name type="scientific">Methylomonas methanica (strain DSM 25384 / MC09)</name>
    <dbReference type="NCBI Taxonomy" id="857087"/>
    <lineage>
        <taxon>Bacteria</taxon>
        <taxon>Pseudomonadati</taxon>
        <taxon>Pseudomonadota</taxon>
        <taxon>Gammaproteobacteria</taxon>
        <taxon>Methylococcales</taxon>
        <taxon>Methylococcaceae</taxon>
        <taxon>Methylomonas</taxon>
    </lineage>
</organism>
<dbReference type="STRING" id="857087.Metme_0889"/>
<keyword evidence="2" id="KW-0732">Signal</keyword>
<reference evidence="4" key="3">
    <citation type="submission" date="2011-05" db="EMBL/GenBank/DDBJ databases">
        <title>Complete sequence of Methylomonas methanica MC09.</title>
        <authorList>
            <consortium name="US DOE Joint Genome Institute"/>
            <person name="Lucas S."/>
            <person name="Han J."/>
            <person name="Lapidus A."/>
            <person name="Cheng J.-F."/>
            <person name="Goodwin L."/>
            <person name="Pitluck S."/>
            <person name="Peters L."/>
            <person name="Mikhailova N."/>
            <person name="Teshima H."/>
            <person name="Han C."/>
            <person name="Tapia R."/>
            <person name="Land M."/>
            <person name="Hauser L."/>
            <person name="Kyrpides N."/>
            <person name="Ivanova N."/>
            <person name="Pagani I."/>
            <person name="Stein L."/>
            <person name="Woyke T."/>
        </authorList>
    </citation>
    <scope>NUCLEOTIDE SEQUENCE [LARGE SCALE GENOMIC DNA]</scope>
    <source>
        <strain evidence="4">MC09</strain>
    </source>
</reference>
<reference key="2">
    <citation type="submission" date="2011-05" db="EMBL/GenBank/DDBJ databases">
        <title>Complete genome sequence of the aerobic marine methanotroph Methylomonas methanica MC09.</title>
        <authorList>
            <person name="Boden R."/>
            <person name="Cunliffe M."/>
            <person name="Scanlan J."/>
            <person name="Moussard H."/>
            <person name="Kits K.D."/>
            <person name="Klotz M."/>
            <person name="Jetten M."/>
            <person name="Vuilleumier S."/>
            <person name="Han J."/>
            <person name="Peters L."/>
            <person name="Mikhailova N."/>
            <person name="Teshima H."/>
            <person name="Tapia R."/>
            <person name="Kyrpides N."/>
            <person name="Ivanova N."/>
            <person name="Pagani I."/>
            <person name="Cheng J.-F."/>
            <person name="Goodwin L."/>
            <person name="Han C."/>
            <person name="Hauser L."/>
            <person name="Land M."/>
            <person name="Lapidus A."/>
            <person name="Lucas S."/>
            <person name="Pitluck S."/>
            <person name="Woyke T."/>
            <person name="Stein L.Y."/>
            <person name="Murrell C."/>
        </authorList>
    </citation>
    <scope>NUCLEOTIDE SEQUENCE</scope>
    <source>
        <strain>MC09</strain>
    </source>
</reference>
<protein>
    <submittedName>
        <fullName evidence="3">Uncharacterized protein</fullName>
    </submittedName>
</protein>
<keyword evidence="4" id="KW-1185">Reference proteome</keyword>
<dbReference type="eggNOG" id="ENOG50309XP">
    <property type="taxonomic scope" value="Bacteria"/>
</dbReference>
<accession>G0A6M6</accession>
<dbReference type="KEGG" id="mmt:Metme_0889"/>
<feature type="region of interest" description="Disordered" evidence="1">
    <location>
        <begin position="138"/>
        <end position="157"/>
    </location>
</feature>
<dbReference type="OrthoDB" id="5568337at2"/>
<feature type="signal peptide" evidence="2">
    <location>
        <begin position="1"/>
        <end position="24"/>
    </location>
</feature>
<evidence type="ECO:0000256" key="1">
    <source>
        <dbReference type="SAM" id="MobiDB-lite"/>
    </source>
</evidence>
<reference evidence="3 4" key="1">
    <citation type="journal article" date="2011" name="J. Bacteriol.">
        <title>Complete Genome Sequence of the Aerobic Marine Methanotroph Methylomonas methanica MC09.</title>
        <authorList>
            <person name="Boden R."/>
            <person name="Cunliffe M."/>
            <person name="Scanlan J."/>
            <person name="Moussard H."/>
            <person name="Kits K.D."/>
            <person name="Klotz M.G."/>
            <person name="Jetten M.S."/>
            <person name="Vuilleumier S."/>
            <person name="Han J."/>
            <person name="Peters L."/>
            <person name="Mikhailova N."/>
            <person name="Teshima H."/>
            <person name="Tapia R."/>
            <person name="Kyrpides N."/>
            <person name="Ivanova N."/>
            <person name="Pagani I."/>
            <person name="Cheng J.F."/>
            <person name="Goodwin L."/>
            <person name="Han C."/>
            <person name="Hauser L."/>
            <person name="Land M.L."/>
            <person name="Lapidus A."/>
            <person name="Lucas S."/>
            <person name="Pitluck S."/>
            <person name="Woyke T."/>
            <person name="Stein L."/>
            <person name="Murrell J.C."/>
        </authorList>
    </citation>
    <scope>NUCLEOTIDE SEQUENCE [LARGE SCALE GENOMIC DNA]</scope>
    <source>
        <strain evidence="3 4">MC09</strain>
    </source>
</reference>
<dbReference type="AlphaFoldDB" id="G0A6M6"/>
<dbReference type="HOGENOM" id="CLU_124408_0_0_6"/>